<dbReference type="EMBL" id="WEGH01000002">
    <property type="protein sequence ID" value="MQY05824.1"/>
    <property type="molecule type" value="Genomic_DNA"/>
</dbReference>
<dbReference type="GO" id="GO:0032259">
    <property type="term" value="P:methylation"/>
    <property type="evidence" value="ECO:0007669"/>
    <property type="project" value="UniProtKB-KW"/>
</dbReference>
<dbReference type="OrthoDB" id="9805171at2"/>
<keyword evidence="1 4" id="KW-0489">Methyltransferase</keyword>
<feature type="domain" description="Methyltransferase" evidence="3">
    <location>
        <begin position="52"/>
        <end position="142"/>
    </location>
</feature>
<dbReference type="EC" id="2.1.1.144" evidence="4"/>
<reference evidence="4 5" key="1">
    <citation type="submission" date="2019-10" db="EMBL/GenBank/DDBJ databases">
        <title>Actinomadura rubteroloni sp. nov. and Actinomadura macrotermitis sp. nov., isolated from the gut of fungus growing-termite Macrotermes natalensis.</title>
        <authorList>
            <person name="Benndorf R."/>
            <person name="Martin K."/>
            <person name="Kuefner M."/>
            <person name="De Beer W."/>
            <person name="Kaster A.-K."/>
            <person name="Vollmers J."/>
            <person name="Poulsen M."/>
            <person name="Beemelmanns C."/>
        </authorList>
    </citation>
    <scope>NUCLEOTIDE SEQUENCE [LARGE SCALE GENOMIC DNA]</scope>
    <source>
        <strain evidence="4 5">RB68</strain>
    </source>
</reference>
<comment type="caution">
    <text evidence="4">The sequence shown here is derived from an EMBL/GenBank/DDBJ whole genome shotgun (WGS) entry which is preliminary data.</text>
</comment>
<evidence type="ECO:0000313" key="4">
    <source>
        <dbReference type="EMBL" id="MQY05824.1"/>
    </source>
</evidence>
<keyword evidence="2 4" id="KW-0808">Transferase</keyword>
<dbReference type="InterPro" id="IPR041698">
    <property type="entry name" value="Methyltransf_25"/>
</dbReference>
<dbReference type="CDD" id="cd02440">
    <property type="entry name" value="AdoMet_MTases"/>
    <property type="match status" value="1"/>
</dbReference>
<dbReference type="Pfam" id="PF13649">
    <property type="entry name" value="Methyltransf_25"/>
    <property type="match status" value="1"/>
</dbReference>
<keyword evidence="5" id="KW-1185">Reference proteome</keyword>
<gene>
    <name evidence="4" type="primary">tam_4</name>
    <name evidence="4" type="ORF">ACRB68_39010</name>
</gene>
<dbReference type="PANTHER" id="PTHR43861">
    <property type="entry name" value="TRANS-ACONITATE 2-METHYLTRANSFERASE-RELATED"/>
    <property type="match status" value="1"/>
</dbReference>
<sequence length="213" mass="23218">MTEPAYVQTTRASYDAIAADYAEVYRTVLEDRPLDRAILAAFAELVRDAGPVADVGCGPGRVTAYLHSLGVQVFGVDLSAGMLEIARAEHPHVAYRQGSMAALDEPDGSLAGISAWYSIIHTPPERVPAIFAEFHRLLAPGGHLLVAFQVGEEPKRYSEAFGHEVSLEFHRWTPDAAAHLLTEAGFTEVARMLREPEEQEPTSQAALLLRKPS</sequence>
<dbReference type="InterPro" id="IPR029063">
    <property type="entry name" value="SAM-dependent_MTases_sf"/>
</dbReference>
<name>A0A7K0BYU5_9ACTN</name>
<evidence type="ECO:0000256" key="1">
    <source>
        <dbReference type="ARBA" id="ARBA00022603"/>
    </source>
</evidence>
<organism evidence="4 5">
    <name type="scientific">Actinomadura macrotermitis</name>
    <dbReference type="NCBI Taxonomy" id="2585200"/>
    <lineage>
        <taxon>Bacteria</taxon>
        <taxon>Bacillati</taxon>
        <taxon>Actinomycetota</taxon>
        <taxon>Actinomycetes</taxon>
        <taxon>Streptosporangiales</taxon>
        <taxon>Thermomonosporaceae</taxon>
        <taxon>Actinomadura</taxon>
    </lineage>
</organism>
<dbReference type="AlphaFoldDB" id="A0A7K0BYU5"/>
<dbReference type="Gene3D" id="3.40.50.150">
    <property type="entry name" value="Vaccinia Virus protein VP39"/>
    <property type="match status" value="1"/>
</dbReference>
<evidence type="ECO:0000313" key="5">
    <source>
        <dbReference type="Proteomes" id="UP000487268"/>
    </source>
</evidence>
<dbReference type="SUPFAM" id="SSF53335">
    <property type="entry name" value="S-adenosyl-L-methionine-dependent methyltransferases"/>
    <property type="match status" value="1"/>
</dbReference>
<protein>
    <submittedName>
        <fullName evidence="4">Trans-aconitate 2-methyltransferase</fullName>
        <ecNumber evidence="4">2.1.1.144</ecNumber>
    </submittedName>
</protein>
<dbReference type="RefSeq" id="WP_153534102.1">
    <property type="nucleotide sequence ID" value="NZ_WEGH01000002.1"/>
</dbReference>
<dbReference type="GO" id="GO:0030798">
    <property type="term" value="F:trans-aconitate 2-methyltransferase activity"/>
    <property type="evidence" value="ECO:0007669"/>
    <property type="project" value="UniProtKB-EC"/>
</dbReference>
<evidence type="ECO:0000256" key="2">
    <source>
        <dbReference type="ARBA" id="ARBA00022679"/>
    </source>
</evidence>
<proteinExistence type="predicted"/>
<dbReference type="Proteomes" id="UP000487268">
    <property type="component" value="Unassembled WGS sequence"/>
</dbReference>
<accession>A0A7K0BYU5</accession>
<evidence type="ECO:0000259" key="3">
    <source>
        <dbReference type="Pfam" id="PF13649"/>
    </source>
</evidence>
<dbReference type="PANTHER" id="PTHR43861:SF1">
    <property type="entry name" value="TRANS-ACONITATE 2-METHYLTRANSFERASE"/>
    <property type="match status" value="1"/>
</dbReference>